<name>B6AKY9_9BACT</name>
<dbReference type="AlphaFoldDB" id="B6AKY9"/>
<accession>B6AKY9</accession>
<protein>
    <submittedName>
        <fullName evidence="1">Uncharacterized protein</fullName>
    </submittedName>
</protein>
<dbReference type="EMBL" id="DS995259">
    <property type="protein sequence ID" value="EDZ40243.1"/>
    <property type="molecule type" value="Genomic_DNA"/>
</dbReference>
<proteinExistence type="predicted"/>
<gene>
    <name evidence="1" type="ORF">CGL2_11346021</name>
</gene>
<reference evidence="1" key="1">
    <citation type="journal article" date="2004" name="Nature">
        <title>Community structure and metabolism through reconstruction of microbial genomes from the environment.</title>
        <authorList>
            <person name="Tyson G.W."/>
            <person name="Chapman J."/>
            <person name="Hugenholtz P."/>
            <person name="Allen E.E."/>
            <person name="Ram R.J."/>
            <person name="Richardson P.M."/>
            <person name="Solovyev V.V."/>
            <person name="Rubin E.M."/>
            <person name="Rokhsar D.S."/>
            <person name="Banfield J.F."/>
        </authorList>
    </citation>
    <scope>NUCLEOTIDE SEQUENCE [LARGE SCALE GENOMIC DNA]</scope>
</reference>
<evidence type="ECO:0000313" key="1">
    <source>
        <dbReference type="EMBL" id="EDZ40243.1"/>
    </source>
</evidence>
<sequence length="127" mass="15003">MKTKDNKKEKSGKRPPAYFELSSPKDMLSKARREYQRLSKCINIDNVFNFFVTAYHIRDYIESTNSVEKNMIDNFFKDPELQICRDLCNKGKHLFLDNRSHDPNLMTHVWKGFFGGGTIRYSSIRRS</sequence>
<reference evidence="1" key="2">
    <citation type="journal article" date="2008" name="PLoS Biol.">
        <title>Population genomic analysis of strain variation in Leptospirillum group II bacteria involved in acid mine drainage formation.</title>
        <authorList>
            <person name="Simmons S.L."/>
            <person name="Dibartolo G."/>
            <person name="Denef V.J."/>
            <person name="Goltsman D.S."/>
            <person name="Thelen M.P."/>
            <person name="Banfield J.F."/>
        </authorList>
    </citation>
    <scope>NUCLEOTIDE SEQUENCE [LARGE SCALE GENOMIC DNA]</scope>
</reference>
<organism evidence="1">
    <name type="scientific">Leptospirillum sp. Group II '5-way CG'</name>
    <dbReference type="NCBI Taxonomy" id="419541"/>
    <lineage>
        <taxon>Bacteria</taxon>
        <taxon>Pseudomonadati</taxon>
        <taxon>Nitrospirota</taxon>
        <taxon>Nitrospiria</taxon>
        <taxon>Nitrospirales</taxon>
        <taxon>Nitrospiraceae</taxon>
        <taxon>Leptospirillum</taxon>
    </lineage>
</organism>